<gene>
    <name evidence="2" type="ORF">CLW00_108100</name>
</gene>
<reference evidence="2 3" key="1">
    <citation type="submission" date="2018-03" db="EMBL/GenBank/DDBJ databases">
        <title>Genomic Encyclopedia of Archaeal and Bacterial Type Strains, Phase II (KMG-II): from individual species to whole genera.</title>
        <authorList>
            <person name="Goeker M."/>
        </authorList>
    </citation>
    <scope>NUCLEOTIDE SEQUENCE [LARGE SCALE GENOMIC DNA]</scope>
    <source>
        <strain evidence="2 3">DSM 27929</strain>
    </source>
</reference>
<proteinExistence type="predicted"/>
<dbReference type="RefSeq" id="WP_106134347.1">
    <property type="nucleotide sequence ID" value="NZ_PVTR01000008.1"/>
</dbReference>
<name>A0A2T0WIR4_9BACT</name>
<accession>A0A2T0WIR4</accession>
<evidence type="ECO:0000313" key="3">
    <source>
        <dbReference type="Proteomes" id="UP000238157"/>
    </source>
</evidence>
<keyword evidence="3" id="KW-1185">Reference proteome</keyword>
<organism evidence="2 3">
    <name type="scientific">Mongoliibacter ruber</name>
    <dbReference type="NCBI Taxonomy" id="1750599"/>
    <lineage>
        <taxon>Bacteria</taxon>
        <taxon>Pseudomonadati</taxon>
        <taxon>Bacteroidota</taxon>
        <taxon>Cytophagia</taxon>
        <taxon>Cytophagales</taxon>
        <taxon>Cyclobacteriaceae</taxon>
        <taxon>Mongoliibacter</taxon>
    </lineage>
</organism>
<dbReference type="Proteomes" id="UP000238157">
    <property type="component" value="Unassembled WGS sequence"/>
</dbReference>
<dbReference type="AlphaFoldDB" id="A0A2T0WIR4"/>
<evidence type="ECO:0000256" key="1">
    <source>
        <dbReference type="SAM" id="SignalP"/>
    </source>
</evidence>
<protein>
    <submittedName>
        <fullName evidence="2">Uncharacterized protein</fullName>
    </submittedName>
</protein>
<sequence length="98" mass="11224">MKQLFLIFLVFCCFTSHSGFSQEETRSGLMMFHVSNGNIRFIPALRRVTVVDKNGVRAKGELRVFSKEEVYVNGKTFKIGDIAKIKRTQWVPKSQVPV</sequence>
<comment type="caution">
    <text evidence="2">The sequence shown here is derived from an EMBL/GenBank/DDBJ whole genome shotgun (WGS) entry which is preliminary data.</text>
</comment>
<evidence type="ECO:0000313" key="2">
    <source>
        <dbReference type="EMBL" id="PRY86613.1"/>
    </source>
</evidence>
<feature type="signal peptide" evidence="1">
    <location>
        <begin position="1"/>
        <end position="21"/>
    </location>
</feature>
<feature type="chain" id="PRO_5015721396" evidence="1">
    <location>
        <begin position="22"/>
        <end position="98"/>
    </location>
</feature>
<keyword evidence="1" id="KW-0732">Signal</keyword>
<dbReference type="EMBL" id="PVTR01000008">
    <property type="protein sequence ID" value="PRY86613.1"/>
    <property type="molecule type" value="Genomic_DNA"/>
</dbReference>